<dbReference type="PANTHER" id="PTHR11717:SF31">
    <property type="entry name" value="LOW MOLECULAR WEIGHT PROTEIN-TYROSINE-PHOSPHATASE ETP-RELATED"/>
    <property type="match status" value="1"/>
</dbReference>
<evidence type="ECO:0000313" key="5">
    <source>
        <dbReference type="Proteomes" id="UP000194546"/>
    </source>
</evidence>
<dbReference type="Gene3D" id="3.40.50.2300">
    <property type="match status" value="1"/>
</dbReference>
<dbReference type="Pfam" id="PF01451">
    <property type="entry name" value="LMWPc"/>
    <property type="match status" value="1"/>
</dbReference>
<dbReference type="SUPFAM" id="SSF52788">
    <property type="entry name" value="Phosphotyrosine protein phosphatases I"/>
    <property type="match status" value="1"/>
</dbReference>
<dbReference type="InterPro" id="IPR023485">
    <property type="entry name" value="Ptyr_pPase"/>
</dbReference>
<organism evidence="4 5">
    <name type="scientific">Caballeronia sordidicola</name>
    <name type="common">Burkholderia sordidicola</name>
    <dbReference type="NCBI Taxonomy" id="196367"/>
    <lineage>
        <taxon>Bacteria</taxon>
        <taxon>Pseudomonadati</taxon>
        <taxon>Pseudomonadota</taxon>
        <taxon>Betaproteobacteria</taxon>
        <taxon>Burkholderiales</taxon>
        <taxon>Burkholderiaceae</taxon>
        <taxon>Caballeronia</taxon>
    </lineage>
</organism>
<accession>A0A242MWX4</accession>
<dbReference type="PANTHER" id="PTHR11717">
    <property type="entry name" value="LOW MOLECULAR WEIGHT PROTEIN TYROSINE PHOSPHATASE"/>
    <property type="match status" value="1"/>
</dbReference>
<evidence type="ECO:0000256" key="1">
    <source>
        <dbReference type="ARBA" id="ARBA00013064"/>
    </source>
</evidence>
<proteinExistence type="predicted"/>
<comment type="caution">
    <text evidence="4">The sequence shown here is derived from an EMBL/GenBank/DDBJ whole genome shotgun (WGS) entry which is preliminary data.</text>
</comment>
<dbReference type="InterPro" id="IPR050438">
    <property type="entry name" value="LMW_PTPase"/>
</dbReference>
<dbReference type="EC" id="3.1.3.48" evidence="1"/>
<gene>
    <name evidence="4" type="ORF">PAMC26510_12425</name>
</gene>
<sequence>MVCEGNICRSPIAAALLARELPHLDVQSAGTHAHVGESANPVAVQLADERGLDIRTHVARLVTSAHVRDAQLVLTMTRAQRGLIETNYPHAKGKVFRLGEYDAVDIVDPYMRSPFIFELAMSQIEQGVSRWLEPIARLSH</sequence>
<dbReference type="SMART" id="SM00226">
    <property type="entry name" value="LMWPc"/>
    <property type="match status" value="1"/>
</dbReference>
<dbReference type="CDD" id="cd16343">
    <property type="entry name" value="LMWPTP"/>
    <property type="match status" value="1"/>
</dbReference>
<protein>
    <recommendedName>
        <fullName evidence="1">protein-tyrosine-phosphatase</fullName>
        <ecNumber evidence="1">3.1.3.48</ecNumber>
    </recommendedName>
</protein>
<evidence type="ECO:0000313" key="4">
    <source>
        <dbReference type="EMBL" id="OTP75941.1"/>
    </source>
</evidence>
<dbReference type="GO" id="GO:0004725">
    <property type="term" value="F:protein tyrosine phosphatase activity"/>
    <property type="evidence" value="ECO:0007669"/>
    <property type="project" value="UniProtKB-EC"/>
</dbReference>
<evidence type="ECO:0000259" key="3">
    <source>
        <dbReference type="SMART" id="SM00226"/>
    </source>
</evidence>
<comment type="catalytic activity">
    <reaction evidence="2">
        <text>O-phospho-L-tyrosyl-[protein] + H2O = L-tyrosyl-[protein] + phosphate</text>
        <dbReference type="Rhea" id="RHEA:10684"/>
        <dbReference type="Rhea" id="RHEA-COMP:10136"/>
        <dbReference type="Rhea" id="RHEA-COMP:20101"/>
        <dbReference type="ChEBI" id="CHEBI:15377"/>
        <dbReference type="ChEBI" id="CHEBI:43474"/>
        <dbReference type="ChEBI" id="CHEBI:46858"/>
        <dbReference type="ChEBI" id="CHEBI:61978"/>
        <dbReference type="EC" id="3.1.3.48"/>
    </reaction>
</comment>
<dbReference type="InterPro" id="IPR036196">
    <property type="entry name" value="Ptyr_pPase_sf"/>
</dbReference>
<name>A0A242MWX4_CABSO</name>
<reference evidence="4 5" key="1">
    <citation type="submission" date="2017-03" db="EMBL/GenBank/DDBJ databases">
        <title>Genome analysis of strain PAMC 26510.</title>
        <authorList>
            <person name="Oh H.-M."/>
            <person name="Yang J.-A."/>
        </authorList>
    </citation>
    <scope>NUCLEOTIDE SEQUENCE [LARGE SCALE GENOMIC DNA]</scope>
    <source>
        <strain evidence="4 5">PAMC 26510</strain>
    </source>
</reference>
<dbReference type="EMBL" id="NBTY01000066">
    <property type="protein sequence ID" value="OTP75941.1"/>
    <property type="molecule type" value="Genomic_DNA"/>
</dbReference>
<evidence type="ECO:0000256" key="2">
    <source>
        <dbReference type="ARBA" id="ARBA00051722"/>
    </source>
</evidence>
<dbReference type="Proteomes" id="UP000194546">
    <property type="component" value="Unassembled WGS sequence"/>
</dbReference>
<feature type="domain" description="Phosphotyrosine protein phosphatase I" evidence="3">
    <location>
        <begin position="2"/>
        <end position="134"/>
    </location>
</feature>
<dbReference type="AlphaFoldDB" id="A0A242MWX4"/>